<dbReference type="AlphaFoldDB" id="A0A0A9FUZ6"/>
<proteinExistence type="predicted"/>
<name>A0A0A9FUZ6_ARUDO</name>
<organism evidence="1">
    <name type="scientific">Arundo donax</name>
    <name type="common">Giant reed</name>
    <name type="synonym">Donax arundinaceus</name>
    <dbReference type="NCBI Taxonomy" id="35708"/>
    <lineage>
        <taxon>Eukaryota</taxon>
        <taxon>Viridiplantae</taxon>
        <taxon>Streptophyta</taxon>
        <taxon>Embryophyta</taxon>
        <taxon>Tracheophyta</taxon>
        <taxon>Spermatophyta</taxon>
        <taxon>Magnoliopsida</taxon>
        <taxon>Liliopsida</taxon>
        <taxon>Poales</taxon>
        <taxon>Poaceae</taxon>
        <taxon>PACMAD clade</taxon>
        <taxon>Arundinoideae</taxon>
        <taxon>Arundineae</taxon>
        <taxon>Arundo</taxon>
    </lineage>
</organism>
<reference evidence="1" key="1">
    <citation type="submission" date="2014-09" db="EMBL/GenBank/DDBJ databases">
        <authorList>
            <person name="Magalhaes I.L.F."/>
            <person name="Oliveira U."/>
            <person name="Santos F.R."/>
            <person name="Vidigal T.H.D.A."/>
            <person name="Brescovit A.D."/>
            <person name="Santos A.J."/>
        </authorList>
    </citation>
    <scope>NUCLEOTIDE SEQUENCE</scope>
    <source>
        <tissue evidence="1">Shoot tissue taken approximately 20 cm above the soil surface</tissue>
    </source>
</reference>
<evidence type="ECO:0000313" key="1">
    <source>
        <dbReference type="EMBL" id="JAE14121.1"/>
    </source>
</evidence>
<protein>
    <submittedName>
        <fullName evidence="1">Uncharacterized protein</fullName>
    </submittedName>
</protein>
<sequence>MLTVIISLRPIMFFLSANQLRDIYTPSTSVYFCQDTYN</sequence>
<dbReference type="EMBL" id="GBRH01183775">
    <property type="protein sequence ID" value="JAE14121.1"/>
    <property type="molecule type" value="Transcribed_RNA"/>
</dbReference>
<reference evidence="1" key="2">
    <citation type="journal article" date="2015" name="Data Brief">
        <title>Shoot transcriptome of the giant reed, Arundo donax.</title>
        <authorList>
            <person name="Barrero R.A."/>
            <person name="Guerrero F.D."/>
            <person name="Moolhuijzen P."/>
            <person name="Goolsby J.A."/>
            <person name="Tidwell J."/>
            <person name="Bellgard S.E."/>
            <person name="Bellgard M.I."/>
        </authorList>
    </citation>
    <scope>NUCLEOTIDE SEQUENCE</scope>
    <source>
        <tissue evidence="1">Shoot tissue taken approximately 20 cm above the soil surface</tissue>
    </source>
</reference>
<accession>A0A0A9FUZ6</accession>